<dbReference type="Pfam" id="PF23562">
    <property type="entry name" value="AMP-binding_C_3"/>
    <property type="match status" value="1"/>
</dbReference>
<reference evidence="5" key="1">
    <citation type="submission" date="2020-01" db="EMBL/GenBank/DDBJ databases">
        <title>'Steroidobacter agaridevorans' sp. nov., agar-degrading bacteria isolated from rhizosphere soils.</title>
        <authorList>
            <person name="Ikenaga M."/>
            <person name="Kataoka M."/>
            <person name="Murouchi A."/>
            <person name="Katsuragi S."/>
            <person name="Sakai M."/>
        </authorList>
    </citation>
    <scope>NUCLEOTIDE SEQUENCE [LARGE SCALE GENOMIC DNA]</scope>
    <source>
        <strain evidence="5">YU21-B</strain>
    </source>
</reference>
<evidence type="ECO:0000313" key="5">
    <source>
        <dbReference type="Proteomes" id="UP000445000"/>
    </source>
</evidence>
<evidence type="ECO:0000256" key="1">
    <source>
        <dbReference type="ARBA" id="ARBA00022741"/>
    </source>
</evidence>
<evidence type="ECO:0000313" key="4">
    <source>
        <dbReference type="EMBL" id="GFE82287.1"/>
    </source>
</evidence>
<dbReference type="GO" id="GO:0016020">
    <property type="term" value="C:membrane"/>
    <property type="evidence" value="ECO:0007669"/>
    <property type="project" value="TreeGrafter"/>
</dbReference>
<keyword evidence="2" id="KW-0067">ATP-binding</keyword>
<dbReference type="Gene3D" id="3.40.50.12780">
    <property type="entry name" value="N-terminal domain of ligase-like"/>
    <property type="match status" value="1"/>
</dbReference>
<name>A0A829YG36_9GAMM</name>
<dbReference type="InterPro" id="IPR042099">
    <property type="entry name" value="ANL_N_sf"/>
</dbReference>
<keyword evidence="1" id="KW-0547">Nucleotide-binding</keyword>
<evidence type="ECO:0000256" key="2">
    <source>
        <dbReference type="ARBA" id="ARBA00022840"/>
    </source>
</evidence>
<dbReference type="EMBL" id="BLJN01000004">
    <property type="protein sequence ID" value="GFE82287.1"/>
    <property type="molecule type" value="Genomic_DNA"/>
</dbReference>
<accession>A0A829YG36</accession>
<dbReference type="PROSITE" id="PS00455">
    <property type="entry name" value="AMP_BINDING"/>
    <property type="match status" value="1"/>
</dbReference>
<keyword evidence="5" id="KW-1185">Reference proteome</keyword>
<dbReference type="AlphaFoldDB" id="A0A829YG36"/>
<comment type="caution">
    <text evidence="4">The sequence shown here is derived from an EMBL/GenBank/DDBJ whole genome shotgun (WGS) entry which is preliminary data.</text>
</comment>
<dbReference type="PANTHER" id="PTHR43272:SF33">
    <property type="entry name" value="AMP-BINDING DOMAIN-CONTAINING PROTEIN-RELATED"/>
    <property type="match status" value="1"/>
</dbReference>
<dbReference type="GO" id="GO:0005524">
    <property type="term" value="F:ATP binding"/>
    <property type="evidence" value="ECO:0007669"/>
    <property type="project" value="UniProtKB-KW"/>
</dbReference>
<proteinExistence type="predicted"/>
<organism evidence="4 5">
    <name type="scientific">Steroidobacter agaridevorans</name>
    <dbReference type="NCBI Taxonomy" id="2695856"/>
    <lineage>
        <taxon>Bacteria</taxon>
        <taxon>Pseudomonadati</taxon>
        <taxon>Pseudomonadota</taxon>
        <taxon>Gammaproteobacteria</taxon>
        <taxon>Steroidobacterales</taxon>
        <taxon>Steroidobacteraceae</taxon>
        <taxon>Steroidobacter</taxon>
    </lineage>
</organism>
<feature type="domain" description="AMP-dependent synthetase/ligase" evidence="3">
    <location>
        <begin position="48"/>
        <end position="426"/>
    </location>
</feature>
<dbReference type="PANTHER" id="PTHR43272">
    <property type="entry name" value="LONG-CHAIN-FATTY-ACID--COA LIGASE"/>
    <property type="match status" value="1"/>
</dbReference>
<dbReference type="Pfam" id="PF00501">
    <property type="entry name" value="AMP-binding"/>
    <property type="match status" value="1"/>
</dbReference>
<dbReference type="Proteomes" id="UP000445000">
    <property type="component" value="Unassembled WGS sequence"/>
</dbReference>
<sequence length="614" mass="66684">MQAEPLPRQLSWTADPFHTEVERRADGTLYLRPTEALSAFPERLMDSLEHWAKIAPQRVLVARRVAGGEWQAVTYQQMLTRVRRIAAGLLTRDLSAERPLAIFSGNSIEHLTLAFAAMWAGIPYCPVSPSYSQVSTDLQKLRYVLDLLTPGLIAAFDTPVFARALQLVPGAIEIVGDADVEGRKITSLDALEVEPTAALDVAHARTNADTIAKFLLTSGSTGQPKAVITTNRMLCSNAHMLRQPMPFLVDEPPVLLDWLPWNHTFGGSHNVGLVLCNGGSLYIDDGKPTPSGIQETLRNLREIAPTVYFNVPKGFEMLAHHLNADAQLRRIFYSRLRAYFFGGAALAQHTWDALDEAALKEVGVRIPMLAGLGATETGPSVTFTTPAAGRAGLIGLPAKGNIVKLAPVAEKLELRVRGPNVTPGYWRQPELTAAAFDEEQFYRLGDAVRLLDDNDPTRGLAFDGRIGEDFKLSNGTWVSVGPLRAELIAALSPIAQDVVIAGLNAEYLAILIIPDLRGCGQVLASSETPAYDAVIANPALLAAIQQRLIAHARQNRASTRCVCRALVLPTPPSLDKGEITDKGSINQRAVLKHRASCVDALYAAEPPPQVVRIE</sequence>
<dbReference type="RefSeq" id="WP_161813942.1">
    <property type="nucleotide sequence ID" value="NZ_BLJN01000004.1"/>
</dbReference>
<dbReference type="SUPFAM" id="SSF56801">
    <property type="entry name" value="Acetyl-CoA synthetase-like"/>
    <property type="match status" value="1"/>
</dbReference>
<evidence type="ECO:0000259" key="3">
    <source>
        <dbReference type="Pfam" id="PF00501"/>
    </source>
</evidence>
<protein>
    <submittedName>
        <fullName evidence="4">Feruloyl-CoA synthase</fullName>
    </submittedName>
</protein>
<dbReference type="InterPro" id="IPR020845">
    <property type="entry name" value="AMP-binding_CS"/>
</dbReference>
<dbReference type="InterPro" id="IPR000873">
    <property type="entry name" value="AMP-dep_synth/lig_dom"/>
</dbReference>
<dbReference type="GO" id="GO:0004467">
    <property type="term" value="F:long-chain fatty acid-CoA ligase activity"/>
    <property type="evidence" value="ECO:0007669"/>
    <property type="project" value="TreeGrafter"/>
</dbReference>
<gene>
    <name evidence="4" type="ORF">GCM10011487_42870</name>
</gene>